<feature type="domain" description="PLD phosphodiesterase" evidence="9">
    <location>
        <begin position="108"/>
        <end position="135"/>
    </location>
</feature>
<evidence type="ECO:0000313" key="10">
    <source>
        <dbReference type="EMBL" id="KKO09559.1"/>
    </source>
</evidence>
<organism evidence="10">
    <name type="scientific">marine sediment metagenome</name>
    <dbReference type="NCBI Taxonomy" id="412755"/>
    <lineage>
        <taxon>unclassified sequences</taxon>
        <taxon>metagenomes</taxon>
        <taxon>ecological metagenomes</taxon>
    </lineage>
</organism>
<keyword evidence="6" id="KW-0472">Membrane</keyword>
<dbReference type="InterPro" id="IPR001736">
    <property type="entry name" value="PLipase_D/transphosphatidylase"/>
</dbReference>
<dbReference type="PANTHER" id="PTHR21248">
    <property type="entry name" value="CARDIOLIPIN SYNTHASE"/>
    <property type="match status" value="1"/>
</dbReference>
<name>A0A0F9YXN3_9ZZZZ</name>
<dbReference type="Gene3D" id="3.30.870.10">
    <property type="entry name" value="Endonuclease Chain A"/>
    <property type="match status" value="2"/>
</dbReference>
<dbReference type="HAMAP" id="MF_01917">
    <property type="entry name" value="Cardiolipin_synth_ClsB"/>
    <property type="match status" value="1"/>
</dbReference>
<dbReference type="SUPFAM" id="SSF56024">
    <property type="entry name" value="Phospholipase D/nuclease"/>
    <property type="match status" value="2"/>
</dbReference>
<keyword evidence="3" id="KW-0808">Transferase</keyword>
<dbReference type="EMBL" id="LAZR01000006">
    <property type="protein sequence ID" value="KKO09559.1"/>
    <property type="molecule type" value="Genomic_DNA"/>
</dbReference>
<dbReference type="PROSITE" id="PS50035">
    <property type="entry name" value="PLD"/>
    <property type="match status" value="2"/>
</dbReference>
<evidence type="ECO:0000256" key="1">
    <source>
        <dbReference type="ARBA" id="ARBA00022475"/>
    </source>
</evidence>
<keyword evidence="8" id="KW-1208">Phospholipid metabolism</keyword>
<accession>A0A0F9YXN3</accession>
<evidence type="ECO:0000256" key="2">
    <source>
        <dbReference type="ARBA" id="ARBA00022516"/>
    </source>
</evidence>
<dbReference type="GO" id="GO:0016020">
    <property type="term" value="C:membrane"/>
    <property type="evidence" value="ECO:0007669"/>
    <property type="project" value="TreeGrafter"/>
</dbReference>
<comment type="caution">
    <text evidence="10">The sequence shown here is derived from an EMBL/GenBank/DDBJ whole genome shotgun (WGS) entry which is preliminary data.</text>
</comment>
<evidence type="ECO:0000256" key="6">
    <source>
        <dbReference type="ARBA" id="ARBA00023136"/>
    </source>
</evidence>
<dbReference type="NCBIfam" id="NF008427">
    <property type="entry name" value="PRK11263.1"/>
    <property type="match status" value="1"/>
</dbReference>
<reference evidence="10" key="1">
    <citation type="journal article" date="2015" name="Nature">
        <title>Complex archaea that bridge the gap between prokaryotes and eukaryotes.</title>
        <authorList>
            <person name="Spang A."/>
            <person name="Saw J.H."/>
            <person name="Jorgensen S.L."/>
            <person name="Zaremba-Niedzwiedzka K."/>
            <person name="Martijn J."/>
            <person name="Lind A.E."/>
            <person name="van Eijk R."/>
            <person name="Schleper C."/>
            <person name="Guy L."/>
            <person name="Ettema T.J."/>
        </authorList>
    </citation>
    <scope>NUCLEOTIDE SEQUENCE</scope>
</reference>
<dbReference type="AlphaFoldDB" id="A0A0F9YXN3"/>
<evidence type="ECO:0000256" key="7">
    <source>
        <dbReference type="ARBA" id="ARBA00023209"/>
    </source>
</evidence>
<dbReference type="GO" id="GO:0008808">
    <property type="term" value="F:cardiolipin synthase activity"/>
    <property type="evidence" value="ECO:0007669"/>
    <property type="project" value="InterPro"/>
</dbReference>
<evidence type="ECO:0000256" key="3">
    <source>
        <dbReference type="ARBA" id="ARBA00022679"/>
    </source>
</evidence>
<evidence type="ECO:0000256" key="8">
    <source>
        <dbReference type="ARBA" id="ARBA00023264"/>
    </source>
</evidence>
<dbReference type="CDD" id="cd09159">
    <property type="entry name" value="PLDc_ybhO_like_2"/>
    <property type="match status" value="1"/>
</dbReference>
<proteinExistence type="inferred from homology"/>
<keyword evidence="2" id="KW-0444">Lipid biosynthesis</keyword>
<protein>
    <recommendedName>
        <fullName evidence="9">PLD phosphodiesterase domain-containing protein</fullName>
    </recommendedName>
</protein>
<keyword evidence="5" id="KW-0443">Lipid metabolism</keyword>
<sequence>MKYNWQEGNDVELLINGEAFFPRVFDCLKNARTEILLETFIIFSDKVGLALKDALLEAAARGVHIEVTVDGYGTADLPSEYIAELAEAGIHMHMFDPRPRMLGMRTNLFRRLHRKIIVIDGETAFIGGINFGADHLADYGPMAKQDYAVQVRGPIVADIHKASRAILVHSPTVANLPNVRPVTRHVGNVRMLLTVRDNAQHRTDIEEQYIRAIRSASYRLVIANAYFFPGYRLLRELRNAARRGVKVTLILQGQPDMPWARLCSSLLYNYLLREGVNICEYSRRPLHGKVALADREWCTVGSSNLDPLSLSLNLEANLIIRDATLNQRLYDHLHQLADAQCESITPKIAARGYWWRAPLIFASFHFLRHFPAIIGWLPAHTPKLKPLTLDEQEETVELQCSQEKQQ</sequence>
<dbReference type="PANTHER" id="PTHR21248:SF23">
    <property type="entry name" value="CARDIOLIPIN SYNTHASE B"/>
    <property type="match status" value="1"/>
</dbReference>
<dbReference type="SMART" id="SM00155">
    <property type="entry name" value="PLDc"/>
    <property type="match status" value="2"/>
</dbReference>
<keyword evidence="1" id="KW-1003">Cell membrane</keyword>
<evidence type="ECO:0000256" key="4">
    <source>
        <dbReference type="ARBA" id="ARBA00022737"/>
    </source>
</evidence>
<dbReference type="Pfam" id="PF13091">
    <property type="entry name" value="PLDc_2"/>
    <property type="match status" value="2"/>
</dbReference>
<keyword evidence="7" id="KW-0594">Phospholipid biosynthesis</keyword>
<evidence type="ECO:0000259" key="9">
    <source>
        <dbReference type="PROSITE" id="PS50035"/>
    </source>
</evidence>
<gene>
    <name evidence="10" type="ORF">LCGC14_0030520</name>
</gene>
<keyword evidence="4" id="KW-0677">Repeat</keyword>
<dbReference type="InterPro" id="IPR025202">
    <property type="entry name" value="PLD-like_dom"/>
</dbReference>
<dbReference type="GO" id="GO:0032049">
    <property type="term" value="P:cardiolipin biosynthetic process"/>
    <property type="evidence" value="ECO:0007669"/>
    <property type="project" value="InterPro"/>
</dbReference>
<evidence type="ECO:0000256" key="5">
    <source>
        <dbReference type="ARBA" id="ARBA00023098"/>
    </source>
</evidence>
<feature type="domain" description="PLD phosphodiesterase" evidence="9">
    <location>
        <begin position="282"/>
        <end position="309"/>
    </location>
</feature>
<dbReference type="InterPro" id="IPR030872">
    <property type="entry name" value="Cardiolipin_synth_ClsB"/>
</dbReference>
<dbReference type="CDD" id="cd09110">
    <property type="entry name" value="PLDc_CLS_1"/>
    <property type="match status" value="1"/>
</dbReference>